<protein>
    <submittedName>
        <fullName evidence="1">Uncharacterized protein</fullName>
    </submittedName>
</protein>
<evidence type="ECO:0000313" key="1">
    <source>
        <dbReference type="EMBL" id="MCX8526141.1"/>
    </source>
</evidence>
<comment type="caution">
    <text evidence="1">The sequence shown here is derived from an EMBL/GenBank/DDBJ whole genome shotgun (WGS) entry which is preliminary data.</text>
</comment>
<dbReference type="EMBL" id="JAOVZW010000029">
    <property type="protein sequence ID" value="MCX8526141.1"/>
    <property type="molecule type" value="Genomic_DNA"/>
</dbReference>
<accession>A0ABT3XWS7</accession>
<gene>
    <name evidence="1" type="ORF">OF897_19685</name>
</gene>
<reference evidence="1" key="1">
    <citation type="submission" date="2022-10" db="EMBL/GenBank/DDBJ databases">
        <title>Chryseobacterium sp. nov., a novel bacterial species.</title>
        <authorList>
            <person name="Cao Y."/>
        </authorList>
    </citation>
    <scope>NUCLEOTIDE SEQUENCE</scope>
    <source>
        <strain evidence="1">CCTCC AB2015118</strain>
    </source>
</reference>
<proteinExistence type="predicted"/>
<dbReference type="Proteomes" id="UP001073122">
    <property type="component" value="Unassembled WGS sequence"/>
</dbReference>
<evidence type="ECO:0000313" key="2">
    <source>
        <dbReference type="Proteomes" id="UP001073122"/>
    </source>
</evidence>
<keyword evidence="2" id="KW-1185">Reference proteome</keyword>
<name>A0ABT3XWS7_9FLAO</name>
<dbReference type="RefSeq" id="WP_267267375.1">
    <property type="nucleotide sequence ID" value="NZ_JAOVZW010000029.1"/>
</dbReference>
<sequence>MAIGIIQMDLHNPKSELYYDEMQELIDKYLLGDHSLEIINALIVELVDDELVFYAEEDFYYSEIYRTPYNIISQDTFIKLQQNEMLPSTLNYSSTMYGNFKYEDKKFTHPEGKKDYHKSNVPCMVYFEKNIVTFFILDENGDVGII</sequence>
<organism evidence="1 2">
    <name type="scientific">Chryseobacterium formosus</name>
    <dbReference type="NCBI Taxonomy" id="1537363"/>
    <lineage>
        <taxon>Bacteria</taxon>
        <taxon>Pseudomonadati</taxon>
        <taxon>Bacteroidota</taxon>
        <taxon>Flavobacteriia</taxon>
        <taxon>Flavobacteriales</taxon>
        <taxon>Weeksellaceae</taxon>
        <taxon>Chryseobacterium group</taxon>
        <taxon>Chryseobacterium</taxon>
    </lineage>
</organism>